<dbReference type="GO" id="GO:0046872">
    <property type="term" value="F:metal ion binding"/>
    <property type="evidence" value="ECO:0007669"/>
    <property type="project" value="UniProtKB-UniRule"/>
</dbReference>
<evidence type="ECO:0000256" key="6">
    <source>
        <dbReference type="ARBA" id="ARBA00022801"/>
    </source>
</evidence>
<dbReference type="AlphaFoldDB" id="A0A0E2AZM4"/>
<comment type="similarity">
    <text evidence="2 9 10">Belongs to the CRISPR-associated endoribonuclease Cas2 protein family.</text>
</comment>
<keyword evidence="7 9" id="KW-0460">Magnesium</keyword>
<dbReference type="GO" id="GO:0016787">
    <property type="term" value="F:hydrolase activity"/>
    <property type="evidence" value="ECO:0007669"/>
    <property type="project" value="UniProtKB-KW"/>
</dbReference>
<keyword evidence="5 9" id="KW-0255">Endonuclease</keyword>
<comment type="function">
    <text evidence="9">CRISPR (clustered regularly interspaced short palindromic repeat), is an adaptive immune system that provides protection against mobile genetic elements (viruses, transposable elements and conjugative plasmids). CRISPR clusters contain sequences complementary to antecedent mobile elements and target invading nucleic acids. CRISPR clusters are transcribed and processed into CRISPR RNA (crRNA). Functions as a ssRNA-specific endoribonuclease. Involved in the integration of spacer DNA into the CRISPR cassette.</text>
</comment>
<name>A0A0E2AZM4_9LEPT</name>
<dbReference type="GO" id="GO:0043571">
    <property type="term" value="P:maintenance of CRISPR repeat elements"/>
    <property type="evidence" value="ECO:0007669"/>
    <property type="project" value="UniProtKB-UniRule"/>
</dbReference>
<dbReference type="PIRSF" id="PIRSF032582">
    <property type="entry name" value="Cas2"/>
    <property type="match status" value="1"/>
</dbReference>
<sequence>MFIIVCYDVETITKEGRTRLRKVAKTCESHGQRVQKSVFECQLEPAHYLQFEAKLSKIINLKTDNLRIYSLDAISVSKIKQFGVSNILDFEEPIIL</sequence>
<dbReference type="NCBIfam" id="TIGR01573">
    <property type="entry name" value="cas2"/>
    <property type="match status" value="1"/>
</dbReference>
<accession>A0A0E2AZM4</accession>
<feature type="binding site" evidence="9">
    <location>
        <position position="8"/>
    </location>
    <ligand>
        <name>Mg(2+)</name>
        <dbReference type="ChEBI" id="CHEBI:18420"/>
        <note>catalytic</note>
    </ligand>
</feature>
<evidence type="ECO:0000256" key="2">
    <source>
        <dbReference type="ARBA" id="ARBA00009959"/>
    </source>
</evidence>
<comment type="cofactor">
    <cofactor evidence="1 9">
        <name>Mg(2+)</name>
        <dbReference type="ChEBI" id="CHEBI:18420"/>
    </cofactor>
</comment>
<comment type="subunit">
    <text evidence="9">Homodimer, forms a heterotetramer with a Cas1 homodimer.</text>
</comment>
<dbReference type="Gene3D" id="3.30.70.240">
    <property type="match status" value="1"/>
</dbReference>
<dbReference type="EC" id="3.1.-.-" evidence="9"/>
<evidence type="ECO:0000256" key="5">
    <source>
        <dbReference type="ARBA" id="ARBA00022759"/>
    </source>
</evidence>
<comment type="caution">
    <text evidence="11">The sequence shown here is derived from an EMBL/GenBank/DDBJ whole genome shotgun (WGS) entry which is preliminary data.</text>
</comment>
<evidence type="ECO:0000256" key="7">
    <source>
        <dbReference type="ARBA" id="ARBA00022842"/>
    </source>
</evidence>
<evidence type="ECO:0000256" key="4">
    <source>
        <dbReference type="ARBA" id="ARBA00022723"/>
    </source>
</evidence>
<gene>
    <name evidence="9 11" type="primary">cas2</name>
    <name evidence="11" type="ORF">LEP1GSC081_2853</name>
</gene>
<dbReference type="InterPro" id="IPR021127">
    <property type="entry name" value="CRISPR_associated_Cas2"/>
</dbReference>
<keyword evidence="8 9" id="KW-0051">Antiviral defense</keyword>
<evidence type="ECO:0000256" key="8">
    <source>
        <dbReference type="ARBA" id="ARBA00023118"/>
    </source>
</evidence>
<keyword evidence="4 9" id="KW-0479">Metal-binding</keyword>
<dbReference type="HAMAP" id="MF_01471">
    <property type="entry name" value="Cas2"/>
    <property type="match status" value="1"/>
</dbReference>
<evidence type="ECO:0000256" key="10">
    <source>
        <dbReference type="PIRNR" id="PIRNR032582"/>
    </source>
</evidence>
<dbReference type="GO" id="GO:0004521">
    <property type="term" value="F:RNA endonuclease activity"/>
    <property type="evidence" value="ECO:0007669"/>
    <property type="project" value="UniProtKB-UniRule"/>
</dbReference>
<organism evidence="11 12">
    <name type="scientific">Leptospira kirschneri str. H1</name>
    <dbReference type="NCBI Taxonomy" id="1049966"/>
    <lineage>
        <taxon>Bacteria</taxon>
        <taxon>Pseudomonadati</taxon>
        <taxon>Spirochaetota</taxon>
        <taxon>Spirochaetia</taxon>
        <taxon>Leptospirales</taxon>
        <taxon>Leptospiraceae</taxon>
        <taxon>Leptospira</taxon>
    </lineage>
</organism>
<dbReference type="RefSeq" id="WP_004751038.1">
    <property type="nucleotide sequence ID" value="NZ_AHMY02000055.1"/>
</dbReference>
<dbReference type="InterPro" id="IPR019199">
    <property type="entry name" value="Virulence_VapD/CRISPR_Cas2"/>
</dbReference>
<proteinExistence type="inferred from homology"/>
<evidence type="ECO:0000313" key="12">
    <source>
        <dbReference type="Proteomes" id="UP000006253"/>
    </source>
</evidence>
<evidence type="ECO:0000256" key="1">
    <source>
        <dbReference type="ARBA" id="ARBA00001946"/>
    </source>
</evidence>
<dbReference type="GeneID" id="34315873"/>
<dbReference type="Pfam" id="PF09827">
    <property type="entry name" value="CRISPR_Cas2"/>
    <property type="match status" value="1"/>
</dbReference>
<evidence type="ECO:0000256" key="3">
    <source>
        <dbReference type="ARBA" id="ARBA00022722"/>
    </source>
</evidence>
<protein>
    <recommendedName>
        <fullName evidence="9">CRISPR-associated endoribonuclease Cas2</fullName>
        <ecNumber evidence="9">3.1.-.-</ecNumber>
    </recommendedName>
</protein>
<reference evidence="11 12" key="1">
    <citation type="submission" date="2012-10" db="EMBL/GenBank/DDBJ databases">
        <authorList>
            <person name="Harkins D.M."/>
            <person name="Durkin A.S."/>
            <person name="Brinkac L.M."/>
            <person name="Selengut J.D."/>
            <person name="Sanka R."/>
            <person name="DePew J."/>
            <person name="Purushe J."/>
            <person name="Peacock S.J."/>
            <person name="Thaipadungpanit J."/>
            <person name="Wuthiekanun V.W."/>
            <person name="Day N.P."/>
            <person name="Vinetz J.M."/>
            <person name="Sutton G.G."/>
            <person name="Nelson W.C."/>
            <person name="Fouts D.E."/>
        </authorList>
    </citation>
    <scope>NUCLEOTIDE SEQUENCE [LARGE SCALE GENOMIC DNA]</scope>
    <source>
        <strain evidence="11 12">H1</strain>
    </source>
</reference>
<evidence type="ECO:0000313" key="11">
    <source>
        <dbReference type="EMBL" id="EKO14421.1"/>
    </source>
</evidence>
<dbReference type="CDD" id="cd09725">
    <property type="entry name" value="Cas2_I_II_III"/>
    <property type="match status" value="1"/>
</dbReference>
<dbReference type="PANTHER" id="PTHR34405">
    <property type="entry name" value="CRISPR-ASSOCIATED ENDORIBONUCLEASE CAS2"/>
    <property type="match status" value="1"/>
</dbReference>
<dbReference type="EMBL" id="AHMY02000055">
    <property type="protein sequence ID" value="EKO14421.1"/>
    <property type="molecule type" value="Genomic_DNA"/>
</dbReference>
<dbReference type="Proteomes" id="UP000006253">
    <property type="component" value="Unassembled WGS sequence"/>
</dbReference>
<dbReference type="SUPFAM" id="SSF143430">
    <property type="entry name" value="TTP0101/SSO1404-like"/>
    <property type="match status" value="1"/>
</dbReference>
<dbReference type="GO" id="GO:0051607">
    <property type="term" value="P:defense response to virus"/>
    <property type="evidence" value="ECO:0007669"/>
    <property type="project" value="UniProtKB-UniRule"/>
</dbReference>
<keyword evidence="3 9" id="KW-0540">Nuclease</keyword>
<evidence type="ECO:0000256" key="9">
    <source>
        <dbReference type="HAMAP-Rule" id="MF_01471"/>
    </source>
</evidence>
<dbReference type="PANTHER" id="PTHR34405:SF3">
    <property type="entry name" value="CRISPR-ASSOCIATED ENDORIBONUCLEASE CAS2 3"/>
    <property type="match status" value="1"/>
</dbReference>
<keyword evidence="6 9" id="KW-0378">Hydrolase</keyword>